<name>A0A937UTW9_9ACTN</name>
<organism evidence="4 5">
    <name type="scientific">Frankia nepalensis</name>
    <dbReference type="NCBI Taxonomy" id="1836974"/>
    <lineage>
        <taxon>Bacteria</taxon>
        <taxon>Bacillati</taxon>
        <taxon>Actinomycetota</taxon>
        <taxon>Actinomycetes</taxon>
        <taxon>Frankiales</taxon>
        <taxon>Frankiaceae</taxon>
        <taxon>Frankia</taxon>
    </lineage>
</organism>
<feature type="compositionally biased region" description="Basic and acidic residues" evidence="2">
    <location>
        <begin position="195"/>
        <end position="204"/>
    </location>
</feature>
<feature type="domain" description="HTH tetR-type" evidence="3">
    <location>
        <begin position="9"/>
        <end position="55"/>
    </location>
</feature>
<comment type="caution">
    <text evidence="4">The sequence shown here is derived from an EMBL/GenBank/DDBJ whole genome shotgun (WGS) entry which is preliminary data.</text>
</comment>
<evidence type="ECO:0000259" key="3">
    <source>
        <dbReference type="Pfam" id="PF00440"/>
    </source>
</evidence>
<evidence type="ECO:0000313" key="4">
    <source>
        <dbReference type="EMBL" id="MBL7631680.1"/>
    </source>
</evidence>
<dbReference type="InterPro" id="IPR009057">
    <property type="entry name" value="Homeodomain-like_sf"/>
</dbReference>
<dbReference type="InterPro" id="IPR001647">
    <property type="entry name" value="HTH_TetR"/>
</dbReference>
<evidence type="ECO:0000256" key="2">
    <source>
        <dbReference type="SAM" id="MobiDB-lite"/>
    </source>
</evidence>
<gene>
    <name evidence="4" type="ORF">I7412_31880</name>
</gene>
<accession>A0A937UTW9</accession>
<dbReference type="Pfam" id="PF00440">
    <property type="entry name" value="TetR_N"/>
    <property type="match status" value="1"/>
</dbReference>
<dbReference type="GO" id="GO:0003677">
    <property type="term" value="F:DNA binding"/>
    <property type="evidence" value="ECO:0007669"/>
    <property type="project" value="UniProtKB-KW"/>
</dbReference>
<feature type="compositionally biased region" description="Basic and acidic residues" evidence="2">
    <location>
        <begin position="218"/>
        <end position="227"/>
    </location>
</feature>
<reference evidence="4" key="1">
    <citation type="submission" date="2020-12" db="EMBL/GenBank/DDBJ databases">
        <title>Genomic characterization of non-nitrogen-fixing Frankia strains.</title>
        <authorList>
            <person name="Carlos-Shanley C."/>
            <person name="Guerra T."/>
            <person name="Hahn D."/>
        </authorList>
    </citation>
    <scope>NUCLEOTIDE SEQUENCE</scope>
    <source>
        <strain evidence="4">CN6</strain>
    </source>
</reference>
<dbReference type="Proteomes" id="UP000604475">
    <property type="component" value="Unassembled WGS sequence"/>
</dbReference>
<dbReference type="AlphaFoldDB" id="A0A937UTW9"/>
<proteinExistence type="predicted"/>
<dbReference type="RefSeq" id="WP_203006276.1">
    <property type="nucleotide sequence ID" value="NZ_JADWYU010000192.1"/>
</dbReference>
<keyword evidence="5" id="KW-1185">Reference proteome</keyword>
<dbReference type="SUPFAM" id="SSF46689">
    <property type="entry name" value="Homeodomain-like"/>
    <property type="match status" value="1"/>
</dbReference>
<dbReference type="Gene3D" id="1.10.357.10">
    <property type="entry name" value="Tetracycline Repressor, domain 2"/>
    <property type="match status" value="1"/>
</dbReference>
<evidence type="ECO:0000313" key="5">
    <source>
        <dbReference type="Proteomes" id="UP000604475"/>
    </source>
</evidence>
<sequence>MTGTTRDRLISAAERLFAERGIDAVSLREITRASGARNAIAAQYHFNDRSGMVQAILDKHRPDVEARRNALLDQYEASDARDLRLLAGALVRPPAAKLADPDGGREYLRVYADLLNRPQPHLDLREPSLGRWRDLVGPLLEDEALTLHRRFTAMLHTAVELGRRARSTSRDDDRLFTSWLVDVVAAILAAPVSPETRRLMKDNPPKGSAEIDGASGRQEQESREPFT</sequence>
<keyword evidence="1" id="KW-0238">DNA-binding</keyword>
<evidence type="ECO:0000256" key="1">
    <source>
        <dbReference type="ARBA" id="ARBA00023125"/>
    </source>
</evidence>
<feature type="region of interest" description="Disordered" evidence="2">
    <location>
        <begin position="195"/>
        <end position="227"/>
    </location>
</feature>
<dbReference type="EMBL" id="JAEACQ010000281">
    <property type="protein sequence ID" value="MBL7631680.1"/>
    <property type="molecule type" value="Genomic_DNA"/>
</dbReference>
<protein>
    <submittedName>
        <fullName evidence="4">TetR/AcrR family transcriptional regulator</fullName>
    </submittedName>
</protein>